<dbReference type="eggNOG" id="COG1957">
    <property type="taxonomic scope" value="Bacteria"/>
</dbReference>
<evidence type="ECO:0000256" key="1">
    <source>
        <dbReference type="SAM" id="SignalP"/>
    </source>
</evidence>
<dbReference type="PANTHER" id="PTHR43264:SF1">
    <property type="entry name" value="INOSINE_URIDINE-PREFERRING NUCLEOSIDE HYDROLASE DOMAIN-CONTAINING PROTEIN"/>
    <property type="match status" value="1"/>
</dbReference>
<gene>
    <name evidence="3" type="ORF">SAMN05444350_10547</name>
</gene>
<dbReference type="CDD" id="cd02652">
    <property type="entry name" value="nuc_hydro_2"/>
    <property type="match status" value="1"/>
</dbReference>
<keyword evidence="4" id="KW-1185">Reference proteome</keyword>
<dbReference type="PROSITE" id="PS51257">
    <property type="entry name" value="PROKAR_LIPOPROTEIN"/>
    <property type="match status" value="1"/>
</dbReference>
<protein>
    <submittedName>
        <fullName evidence="3">Inosine-uridine nucleoside N-ribohydrolase</fullName>
    </submittedName>
</protein>
<proteinExistence type="predicted"/>
<feature type="chain" id="PRO_5009916505" evidence="1">
    <location>
        <begin position="24"/>
        <end position="350"/>
    </location>
</feature>
<evidence type="ECO:0000313" key="3">
    <source>
        <dbReference type="EMBL" id="SHI64483.1"/>
    </source>
</evidence>
<dbReference type="GeneID" id="92711281"/>
<dbReference type="Proteomes" id="UP000184192">
    <property type="component" value="Unassembled WGS sequence"/>
</dbReference>
<dbReference type="RefSeq" id="WP_025830842.1">
    <property type="nucleotide sequence ID" value="NZ_FQZN01000005.1"/>
</dbReference>
<feature type="signal peptide" evidence="1">
    <location>
        <begin position="1"/>
        <end position="23"/>
    </location>
</feature>
<sequence>MTKNKLYLLGLFLLALSSCTSSGKQQKTEVASSAEKIILETDIGNDVDDALALDMLYKYLDAGDIDLLGIMINKEGTYPAEYTDIMNTWYGYPQIPIGILHNGANCENDATNYAKAVCLIQDENSKPTFKRSLKGGYDQLPEAPALYRKLLAQQPDSSVTIISVGFSTNLVRLLDTPADEYSSLTGKELVAKKVKLLCTMAGCFNNPELYEYNVVKDIPAAKKVFTEWPTTLVTSPFEVGIAINYPATSIENDFQWAPMHPMVEAYKSYQKMPYDRPTWDLTSVLYSVEGPSYFTVSPAGKISVTDKGATEFTPDATGNRYYLTVDAAQAENIKQHFVKLVSKQPAHFTK</sequence>
<name>A0A1M6CUB0_9BACE</name>
<keyword evidence="1" id="KW-0732">Signal</keyword>
<dbReference type="AlphaFoldDB" id="A0A1M6CUB0"/>
<dbReference type="InterPro" id="IPR036452">
    <property type="entry name" value="Ribo_hydro-like"/>
</dbReference>
<evidence type="ECO:0000259" key="2">
    <source>
        <dbReference type="Pfam" id="PF01156"/>
    </source>
</evidence>
<dbReference type="Gene3D" id="3.90.245.10">
    <property type="entry name" value="Ribonucleoside hydrolase-like"/>
    <property type="match status" value="1"/>
</dbReference>
<dbReference type="SUPFAM" id="SSF53590">
    <property type="entry name" value="Nucleoside hydrolase"/>
    <property type="match status" value="1"/>
</dbReference>
<dbReference type="InterPro" id="IPR001910">
    <property type="entry name" value="Inosine/uridine_hydrolase_dom"/>
</dbReference>
<dbReference type="GO" id="GO:0016799">
    <property type="term" value="F:hydrolase activity, hydrolyzing N-glycosyl compounds"/>
    <property type="evidence" value="ECO:0007669"/>
    <property type="project" value="InterPro"/>
</dbReference>
<keyword evidence="3" id="KW-0378">Hydrolase</keyword>
<reference evidence="4" key="1">
    <citation type="submission" date="2016-11" db="EMBL/GenBank/DDBJ databases">
        <authorList>
            <person name="Varghese N."/>
            <person name="Submissions S."/>
        </authorList>
    </citation>
    <scope>NUCLEOTIDE SEQUENCE [LARGE SCALE GENOMIC DNA]</scope>
    <source>
        <strain evidence="4">DSM 26884</strain>
    </source>
</reference>
<dbReference type="PANTHER" id="PTHR43264">
    <property type="match status" value="1"/>
</dbReference>
<feature type="domain" description="Inosine/uridine-preferring nucleoside hydrolase" evidence="2">
    <location>
        <begin position="37"/>
        <end position="306"/>
    </location>
</feature>
<evidence type="ECO:0000313" key="4">
    <source>
        <dbReference type="Proteomes" id="UP000184192"/>
    </source>
</evidence>
<dbReference type="Pfam" id="PF01156">
    <property type="entry name" value="IU_nuc_hydro"/>
    <property type="match status" value="1"/>
</dbReference>
<accession>A0A1M6CUB0</accession>
<organism evidence="3 4">
    <name type="scientific">Bacteroides stercorirosoris</name>
    <dbReference type="NCBI Taxonomy" id="871324"/>
    <lineage>
        <taxon>Bacteria</taxon>
        <taxon>Pseudomonadati</taxon>
        <taxon>Bacteroidota</taxon>
        <taxon>Bacteroidia</taxon>
        <taxon>Bacteroidales</taxon>
        <taxon>Bacteroidaceae</taxon>
        <taxon>Bacteroides</taxon>
    </lineage>
</organism>
<dbReference type="EMBL" id="FQZN01000005">
    <property type="protein sequence ID" value="SHI64483.1"/>
    <property type="molecule type" value="Genomic_DNA"/>
</dbReference>